<comment type="caution">
    <text evidence="3">The sequence shown here is derived from an EMBL/GenBank/DDBJ whole genome shotgun (WGS) entry which is preliminary data.</text>
</comment>
<dbReference type="PROSITE" id="PS51208">
    <property type="entry name" value="AUTOTRANSPORTER"/>
    <property type="match status" value="1"/>
</dbReference>
<protein>
    <submittedName>
        <fullName evidence="3">Autotransporter outer membrane beta-barrel domain-containing protein</fullName>
    </submittedName>
</protein>
<dbReference type="SUPFAM" id="SSF103515">
    <property type="entry name" value="Autotransporter"/>
    <property type="match status" value="1"/>
</dbReference>
<feature type="chain" id="PRO_5045912484" evidence="1">
    <location>
        <begin position="27"/>
        <end position="826"/>
    </location>
</feature>
<organism evidence="3 4">
    <name type="scientific">Citrobacter cronae</name>
    <dbReference type="NCBI Taxonomy" id="1748967"/>
    <lineage>
        <taxon>Bacteria</taxon>
        <taxon>Pseudomonadati</taxon>
        <taxon>Pseudomonadota</taxon>
        <taxon>Gammaproteobacteria</taxon>
        <taxon>Enterobacterales</taxon>
        <taxon>Enterobacteriaceae</taxon>
        <taxon>Citrobacter</taxon>
        <taxon>Citrobacter freundii complex</taxon>
    </lineage>
</organism>
<dbReference type="Gene3D" id="2.40.128.130">
    <property type="entry name" value="Autotransporter beta-domain"/>
    <property type="match status" value="1"/>
</dbReference>
<keyword evidence="1" id="KW-0732">Signal</keyword>
<dbReference type="InterPro" id="IPR005546">
    <property type="entry name" value="Autotransporte_beta"/>
</dbReference>
<evidence type="ECO:0000313" key="4">
    <source>
        <dbReference type="Proteomes" id="UP001318920"/>
    </source>
</evidence>
<dbReference type="EMBL" id="JADWNA010000003">
    <property type="protein sequence ID" value="MBJ8389760.1"/>
    <property type="molecule type" value="Genomic_DNA"/>
</dbReference>
<sequence>MYKIKPKIKLFAVLTSIALASKYSFAELPVSLPFKSFNDSIINNKAEYRTDTDAQKNLISVILKDFSDSNIIDNQSVQLINTAEGIINISTAVSTNSATAMYVSTAAGSQNNIKMINEGSIYIEDSRKPNVSSTPTNSIGMSALSSDGSGNYFELQNDGVITVTAIEPVNGAGAVGMMVSAASKDTVGLTDRSLLTNNGLIDVNSSSSNAWGMRQFSSWSALLGTIVNNGVIKVNSDAVNSFGVIKLNATGIYSDVNGSPGSELEVINNGKIYVTATGIGGEANGIYSFIDPTLNIGGIKTTQVNNNLIEVTSTGKNGVSSGMKSGAIVEAKMPYSSFITNGEHGVINSIATGENGKAYGIQAVVDSDVDVLINNTGAINTIGSTAHQLYVTSSPYTIGNKSGSAYIQTWNINLYDRESNNQSVFAVAEQGRLNFGTKDGSGAHFILRPGDKDKGYENNKHFNIQDMIKVYGDKALVSGYIGSVSTPISLLKANHGLIDTGGPLNWTNQWVSLDVSPEDGDNNVIDAGVVDNMRNQAESVGQILATSRPPSGQADINNDVQLKIYYANNRRFGIGASITDSVGTVAYTNFDVTENATLGWHAGLETSHLRARSGLLDIDSLSAVFGVQGRYDFTGNSYVRAQATGIFARNKNYFKTNEGDSDQQSTTNTGFYGTAIWGYEYNYNMDNTLTPEIGLTTLLTHSPDINVRYNNGDDLDQSYDAQNYVEAGAVAGIRWSGSRMLNNTEVRPTFYMGAKHLLTDGKIKSGLNFMDEHYTTYINSDKTSAVIDAGISTPVNKSFDIGINYRGSYSKNQIVHVGYINGTLFF</sequence>
<dbReference type="RefSeq" id="WP_110496453.1">
    <property type="nucleotide sequence ID" value="NZ_JADWNA010000003.1"/>
</dbReference>
<accession>A0ABS1A1Q8</accession>
<evidence type="ECO:0000256" key="1">
    <source>
        <dbReference type="SAM" id="SignalP"/>
    </source>
</evidence>
<feature type="domain" description="Autotransporter" evidence="2">
    <location>
        <begin position="553"/>
        <end position="826"/>
    </location>
</feature>
<proteinExistence type="predicted"/>
<keyword evidence="4" id="KW-1185">Reference proteome</keyword>
<dbReference type="InterPro" id="IPR036709">
    <property type="entry name" value="Autotransporte_beta_dom_sf"/>
</dbReference>
<reference evidence="3 4" key="1">
    <citation type="submission" date="2020-11" db="EMBL/GenBank/DDBJ databases">
        <title>Enhanced detection system for hospital associated transmission using whole genome sequencing surveillance.</title>
        <authorList>
            <person name="Harrison L.H."/>
            <person name="Van Tyne D."/>
            <person name="Marsh J.W."/>
            <person name="Griffith M.P."/>
            <person name="Snyder D.J."/>
            <person name="Cooper V.S."/>
            <person name="Mustapha M."/>
        </authorList>
    </citation>
    <scope>NUCLEOTIDE SEQUENCE [LARGE SCALE GENOMIC DNA]</scope>
    <source>
        <strain evidence="3 4">CB00171</strain>
    </source>
</reference>
<evidence type="ECO:0000259" key="2">
    <source>
        <dbReference type="PROSITE" id="PS51208"/>
    </source>
</evidence>
<name>A0ABS1A1Q8_9ENTR</name>
<evidence type="ECO:0000313" key="3">
    <source>
        <dbReference type="EMBL" id="MBJ8389760.1"/>
    </source>
</evidence>
<dbReference type="SMART" id="SM00869">
    <property type="entry name" value="Autotransporter"/>
    <property type="match status" value="1"/>
</dbReference>
<dbReference type="Pfam" id="PF03797">
    <property type="entry name" value="Autotransporter"/>
    <property type="match status" value="1"/>
</dbReference>
<gene>
    <name evidence="3" type="ORF">I6M80_05790</name>
</gene>
<feature type="signal peptide" evidence="1">
    <location>
        <begin position="1"/>
        <end position="26"/>
    </location>
</feature>
<dbReference type="Proteomes" id="UP001318920">
    <property type="component" value="Unassembled WGS sequence"/>
</dbReference>